<sequence>MAAPPPWQGATPFAGVPAAALGPGPPSLLPTVLMSVRVSCPGVRAQGPGGDTPTEDLRLQLSMDPERSGGGFRLTLRHGQVRSTVVAEFNLKDVSYQVVNPKCHKLTVVGQTGDPMIFNFEDAREAQKWWTVVSSSIREVQKAAACTDLNLHNHALPQPLLPVVGNPFRTAPAELNASVTVSTGNPFRTDHFNEDISTTSLNNSKKEDLALRLSKAIEMGDQQSASQLAVALATHSASLQIQLKPSCFPKTELGMKVGVEDATSSVNITIQVHAYTTVSMLKQQVFQEYGFHPSVQRWIIGQCLCIDERTLGSYGIRKDGDTAFLYLLSAKKAHLSWQRYEDDQNLTMIRPQPVIANQDSTDEKWKFSTLPSKLPSKKATGRRGSDGSRQTDVSGLTRLLNLDRLTLTNNLGNPPARPPAAVTLPSPAQVGWACPICTYINKPTRPGCEMCSQDRPRDYVIPESYKPDELERLRMQQEKDGIQKYQKAQEEERLQNFLYLLQLDDEALVPNQEEIECLICYTKVLPGAGVLLRECLHSFCRECLRQVIHFCEEPEVSCPFRNEAYSCSLKLQEREIRALVSAEEYRKFLERGLNVAESRSKNSYHCKMADCKGWCIYEDLVNEFWCPICQRTNCLICKAIHEGMNCRQYQDDIRIRAQNDSAARQTNDMLKRLVQVGDAMHCPLCKIIVQKKDGCDWIRCTVCQTEICWVTKGPRWGPMGPGDVSGGCRCNVNGKRCHPQCQNCH</sequence>
<comment type="caution">
    <text evidence="18">The sequence shown here is derived from an EMBL/GenBank/DDBJ whole genome shotgun (WGS) entry which is preliminary data.</text>
</comment>
<evidence type="ECO:0000256" key="11">
    <source>
        <dbReference type="ARBA" id="ARBA00022786"/>
    </source>
</evidence>
<dbReference type="InterPro" id="IPR029071">
    <property type="entry name" value="Ubiquitin-like_domsf"/>
</dbReference>
<dbReference type="Gene3D" id="3.10.20.90">
    <property type="entry name" value="Phosphatidylinositol 3-kinase Catalytic Subunit, Chain A, domain 1"/>
    <property type="match status" value="1"/>
</dbReference>
<keyword evidence="7" id="KW-0808">Transferase</keyword>
<evidence type="ECO:0000259" key="17">
    <source>
        <dbReference type="PROSITE" id="PS51873"/>
    </source>
</evidence>
<dbReference type="FunFam" id="2.30.30.380:FF:000007">
    <property type="entry name" value="RanBP-type and C3HC4-type zinc finger-containing protein 1"/>
    <property type="match status" value="1"/>
</dbReference>
<dbReference type="InterPro" id="IPR047559">
    <property type="entry name" value="HOIL1_RBR_mRING-HC-C3HC3D"/>
</dbReference>
<dbReference type="SUPFAM" id="SSF57850">
    <property type="entry name" value="RING/U-box"/>
    <property type="match status" value="3"/>
</dbReference>
<name>A0AAV7V1Z0_PLEWA</name>
<evidence type="ECO:0000256" key="3">
    <source>
        <dbReference type="ARBA" id="ARBA00008278"/>
    </source>
</evidence>
<comment type="catalytic activity">
    <reaction evidence="1">
        <text>[E2 ubiquitin-conjugating enzyme]-S-ubiquitinyl-L-cysteine + [acceptor protein]-L-lysine = [E2 ubiquitin-conjugating enzyme]-L-cysteine + [acceptor protein]-N(6)-ubiquitinyl-L-lysine.</text>
        <dbReference type="EC" id="2.3.2.31"/>
    </reaction>
</comment>
<dbReference type="PROSITE" id="PS50053">
    <property type="entry name" value="UBIQUITIN_2"/>
    <property type="match status" value="1"/>
</dbReference>
<keyword evidence="19" id="KW-1185">Reference proteome</keyword>
<dbReference type="Gene3D" id="2.30.30.380">
    <property type="entry name" value="Zn-finger domain of Sec23/24"/>
    <property type="match status" value="1"/>
</dbReference>
<dbReference type="InterPro" id="IPR013083">
    <property type="entry name" value="Znf_RING/FYVE/PHD"/>
</dbReference>
<reference evidence="18" key="1">
    <citation type="journal article" date="2022" name="bioRxiv">
        <title>Sequencing and chromosome-scale assembly of the giantPleurodeles waltlgenome.</title>
        <authorList>
            <person name="Brown T."/>
            <person name="Elewa A."/>
            <person name="Iarovenko S."/>
            <person name="Subramanian E."/>
            <person name="Araus A.J."/>
            <person name="Petzold A."/>
            <person name="Susuki M."/>
            <person name="Suzuki K.-i.T."/>
            <person name="Hayashi T."/>
            <person name="Toyoda A."/>
            <person name="Oliveira C."/>
            <person name="Osipova E."/>
            <person name="Leigh N.D."/>
            <person name="Simon A."/>
            <person name="Yun M.H."/>
        </authorList>
    </citation>
    <scope>NUCLEOTIDE SEQUENCE</scope>
    <source>
        <strain evidence="18">20211129_DDA</strain>
        <tissue evidence="18">Liver</tissue>
    </source>
</reference>
<dbReference type="GO" id="GO:0043123">
    <property type="term" value="P:positive regulation of canonical NF-kappaB signal transduction"/>
    <property type="evidence" value="ECO:0007669"/>
    <property type="project" value="TreeGrafter"/>
</dbReference>
<comment type="pathway">
    <text evidence="2">Protein modification; protein ubiquitination.</text>
</comment>
<dbReference type="InterPro" id="IPR047558">
    <property type="entry name" value="BRcat_RBR_HOIL1"/>
</dbReference>
<feature type="domain" description="RING-type" evidence="16">
    <location>
        <begin position="517"/>
        <end position="562"/>
    </location>
</feature>
<dbReference type="Pfam" id="PF00240">
    <property type="entry name" value="ubiquitin"/>
    <property type="match status" value="1"/>
</dbReference>
<evidence type="ECO:0000256" key="8">
    <source>
        <dbReference type="ARBA" id="ARBA00022723"/>
    </source>
</evidence>
<dbReference type="InterPro" id="IPR047557">
    <property type="entry name" value="Rcat_RBR_HOIL1"/>
</dbReference>
<dbReference type="GO" id="GO:0043161">
    <property type="term" value="P:proteasome-mediated ubiquitin-dependent protein catabolic process"/>
    <property type="evidence" value="ECO:0007669"/>
    <property type="project" value="TreeGrafter"/>
</dbReference>
<proteinExistence type="inferred from homology"/>
<dbReference type="GO" id="GO:0043130">
    <property type="term" value="F:ubiquitin binding"/>
    <property type="evidence" value="ECO:0007669"/>
    <property type="project" value="TreeGrafter"/>
</dbReference>
<organism evidence="18 19">
    <name type="scientific">Pleurodeles waltl</name>
    <name type="common">Iberian ribbed newt</name>
    <dbReference type="NCBI Taxonomy" id="8319"/>
    <lineage>
        <taxon>Eukaryota</taxon>
        <taxon>Metazoa</taxon>
        <taxon>Chordata</taxon>
        <taxon>Craniata</taxon>
        <taxon>Vertebrata</taxon>
        <taxon>Euteleostomi</taxon>
        <taxon>Amphibia</taxon>
        <taxon>Batrachia</taxon>
        <taxon>Caudata</taxon>
        <taxon>Salamandroidea</taxon>
        <taxon>Salamandridae</taxon>
        <taxon>Pleurodelinae</taxon>
        <taxon>Pleurodeles</taxon>
    </lineage>
</organism>
<dbReference type="PANTHER" id="PTHR22770:SF45">
    <property type="entry name" value="RANBP-TYPE AND C3HC4-TYPE ZINC FINGER-CONTAINING PROTEIN 1"/>
    <property type="match status" value="1"/>
</dbReference>
<evidence type="ECO:0000256" key="13">
    <source>
        <dbReference type="PROSITE-ProRule" id="PRU00175"/>
    </source>
</evidence>
<evidence type="ECO:0000256" key="2">
    <source>
        <dbReference type="ARBA" id="ARBA00004906"/>
    </source>
</evidence>
<dbReference type="Gene3D" id="2.30.29.30">
    <property type="entry name" value="Pleckstrin-homology domain (PH domain)/Phosphotyrosine-binding domain (PTB)"/>
    <property type="match status" value="1"/>
</dbReference>
<dbReference type="InterPro" id="IPR051628">
    <property type="entry name" value="LUBAC_E3_Ligases"/>
</dbReference>
<dbReference type="GO" id="GO:0008270">
    <property type="term" value="F:zinc ion binding"/>
    <property type="evidence" value="ECO:0007669"/>
    <property type="project" value="UniProtKB-KW"/>
</dbReference>
<dbReference type="PROSITE" id="PS50089">
    <property type="entry name" value="ZF_RING_2"/>
    <property type="match status" value="1"/>
</dbReference>
<gene>
    <name evidence="18" type="ORF">NDU88_004102</name>
</gene>
<dbReference type="Proteomes" id="UP001066276">
    <property type="component" value="Chromosome 2_2"/>
</dbReference>
<dbReference type="GO" id="GO:0009893">
    <property type="term" value="P:positive regulation of metabolic process"/>
    <property type="evidence" value="ECO:0007669"/>
    <property type="project" value="UniProtKB-ARBA"/>
</dbReference>
<dbReference type="EC" id="2.3.2.31" evidence="4"/>
<evidence type="ECO:0000259" key="15">
    <source>
        <dbReference type="PROSITE" id="PS50053"/>
    </source>
</evidence>
<dbReference type="InterPro" id="IPR044066">
    <property type="entry name" value="TRIAD_supradom"/>
</dbReference>
<keyword evidence="8" id="KW-0479">Metal-binding</keyword>
<dbReference type="InterPro" id="IPR057468">
    <property type="entry name" value="HOIL-1/Sharpin_LTM"/>
</dbReference>
<dbReference type="CDD" id="cd20358">
    <property type="entry name" value="Rcat_RBR_HOIL1"/>
    <property type="match status" value="1"/>
</dbReference>
<dbReference type="InterPro" id="IPR000626">
    <property type="entry name" value="Ubiquitin-like_dom"/>
</dbReference>
<protein>
    <recommendedName>
        <fullName evidence="5">RanBP-type and C3HC4-type zinc finger-containing protein 1</fullName>
        <ecNumber evidence="4">2.3.2.31</ecNumber>
    </recommendedName>
</protein>
<dbReference type="CDD" id="cd01799">
    <property type="entry name" value="Ubl_HOIL1"/>
    <property type="match status" value="1"/>
</dbReference>
<dbReference type="FunFam" id="3.10.20.90:FF:000130">
    <property type="entry name" value="SHANK-associated RH domain interactor"/>
    <property type="match status" value="1"/>
</dbReference>
<evidence type="ECO:0000256" key="4">
    <source>
        <dbReference type="ARBA" id="ARBA00012251"/>
    </source>
</evidence>
<dbReference type="InterPro" id="IPR011993">
    <property type="entry name" value="PH-like_dom_sf"/>
</dbReference>
<dbReference type="PROSITE" id="PS51873">
    <property type="entry name" value="TRIAD"/>
    <property type="match status" value="1"/>
</dbReference>
<dbReference type="SMART" id="SM00547">
    <property type="entry name" value="ZnF_RBZ"/>
    <property type="match status" value="1"/>
</dbReference>
<evidence type="ECO:0000256" key="6">
    <source>
        <dbReference type="ARBA" id="ARBA00022553"/>
    </source>
</evidence>
<dbReference type="PROSITE" id="PS01358">
    <property type="entry name" value="ZF_RANBP2_1"/>
    <property type="match status" value="1"/>
</dbReference>
<dbReference type="InterPro" id="IPR036443">
    <property type="entry name" value="Znf_RanBP2_sf"/>
</dbReference>
<dbReference type="SUPFAM" id="SSF54236">
    <property type="entry name" value="Ubiquitin-like"/>
    <property type="match status" value="1"/>
</dbReference>
<dbReference type="Gene3D" id="3.30.40.10">
    <property type="entry name" value="Zinc/RING finger domain, C3HC4 (zinc finger)"/>
    <property type="match status" value="1"/>
</dbReference>
<dbReference type="EMBL" id="JANPWB010000004">
    <property type="protein sequence ID" value="KAJ1194817.1"/>
    <property type="molecule type" value="Genomic_DNA"/>
</dbReference>
<dbReference type="InterPro" id="IPR031912">
    <property type="entry name" value="Sharpin_PH"/>
</dbReference>
<dbReference type="FunFam" id="3.30.40.10:FF:000137">
    <property type="entry name" value="RanBP-type and C3HC4-type zinc finger-containing protein 1"/>
    <property type="match status" value="1"/>
</dbReference>
<evidence type="ECO:0000256" key="7">
    <source>
        <dbReference type="ARBA" id="ARBA00022679"/>
    </source>
</evidence>
<dbReference type="GO" id="GO:0097039">
    <property type="term" value="P:protein linear polyubiquitination"/>
    <property type="evidence" value="ECO:0007669"/>
    <property type="project" value="TreeGrafter"/>
</dbReference>
<feature type="region of interest" description="Disordered" evidence="14">
    <location>
        <begin position="367"/>
        <end position="393"/>
    </location>
</feature>
<dbReference type="InterPro" id="IPR001876">
    <property type="entry name" value="Znf_RanBP2"/>
</dbReference>
<evidence type="ECO:0000313" key="19">
    <source>
        <dbReference type="Proteomes" id="UP001066276"/>
    </source>
</evidence>
<evidence type="ECO:0000256" key="9">
    <source>
        <dbReference type="ARBA" id="ARBA00022737"/>
    </source>
</evidence>
<evidence type="ECO:0000256" key="12">
    <source>
        <dbReference type="ARBA" id="ARBA00022833"/>
    </source>
</evidence>
<dbReference type="CDD" id="cd20345">
    <property type="entry name" value="BRcat_RBR_HOIL1"/>
    <property type="match status" value="1"/>
</dbReference>
<dbReference type="GO" id="GO:0061630">
    <property type="term" value="F:ubiquitin protein ligase activity"/>
    <property type="evidence" value="ECO:0007669"/>
    <property type="project" value="UniProtKB-EC"/>
</dbReference>
<keyword evidence="11" id="KW-0833">Ubl conjugation pathway</keyword>
<dbReference type="PROSITE" id="PS00518">
    <property type="entry name" value="ZF_RING_1"/>
    <property type="match status" value="1"/>
</dbReference>
<dbReference type="Pfam" id="PF25393">
    <property type="entry name" value="LTM"/>
    <property type="match status" value="1"/>
</dbReference>
<evidence type="ECO:0000256" key="14">
    <source>
        <dbReference type="SAM" id="MobiDB-lite"/>
    </source>
</evidence>
<feature type="domain" description="RING-type" evidence="17">
    <location>
        <begin position="513"/>
        <end position="741"/>
    </location>
</feature>
<dbReference type="CDD" id="cd16633">
    <property type="entry name" value="mRING-HC-C3HC3D_RBR_HOIL1"/>
    <property type="match status" value="1"/>
</dbReference>
<dbReference type="GO" id="GO:0071797">
    <property type="term" value="C:LUBAC complex"/>
    <property type="evidence" value="ECO:0007669"/>
    <property type="project" value="TreeGrafter"/>
</dbReference>
<dbReference type="AlphaFoldDB" id="A0AAV7V1Z0"/>
<evidence type="ECO:0000256" key="10">
    <source>
        <dbReference type="ARBA" id="ARBA00022771"/>
    </source>
</evidence>
<evidence type="ECO:0000259" key="16">
    <source>
        <dbReference type="PROSITE" id="PS50089"/>
    </source>
</evidence>
<evidence type="ECO:0000313" key="18">
    <source>
        <dbReference type="EMBL" id="KAJ1194817.1"/>
    </source>
</evidence>
<dbReference type="PANTHER" id="PTHR22770">
    <property type="entry name" value="UBIQUITIN CONJUGATING ENZYME 7 INTERACTING PROTEIN-RELATED"/>
    <property type="match status" value="1"/>
</dbReference>
<dbReference type="InterPro" id="IPR017907">
    <property type="entry name" value="Znf_RING_CS"/>
</dbReference>
<dbReference type="Pfam" id="PF16764">
    <property type="entry name" value="Sharpin_PH"/>
    <property type="match status" value="1"/>
</dbReference>
<keyword evidence="6" id="KW-0597">Phosphoprotein</keyword>
<feature type="domain" description="Ubiquitin-like" evidence="15">
    <location>
        <begin position="255"/>
        <end position="318"/>
    </location>
</feature>
<dbReference type="InterPro" id="IPR001841">
    <property type="entry name" value="Znf_RING"/>
</dbReference>
<keyword evidence="10 13" id="KW-0863">Zinc-finger</keyword>
<accession>A0AAV7V1Z0</accession>
<comment type="similarity">
    <text evidence="3">Belongs to the RBR family.</text>
</comment>
<evidence type="ECO:0000256" key="5">
    <source>
        <dbReference type="ARBA" id="ARBA00017887"/>
    </source>
</evidence>
<keyword evidence="12" id="KW-0862">Zinc</keyword>
<evidence type="ECO:0000256" key="1">
    <source>
        <dbReference type="ARBA" id="ARBA00001798"/>
    </source>
</evidence>
<keyword evidence="9" id="KW-0677">Repeat</keyword>
<dbReference type="SUPFAM" id="SSF90209">
    <property type="entry name" value="Ran binding protein zinc finger-like"/>
    <property type="match status" value="1"/>
</dbReference>